<sequence length="273" mass="29990">EQAKQKPPSDTASDDDKFLYSLAQLSVKGDRPTADNLLQFYPPELQEAMADRLVNKYAYQSAQQNNGKFQPSDVVLAMHLGHFPTADELKQYGDTIVHPADLGYPLAYDARQNPNKPVSWTELSGTPVGDPQAYFITQFASKYNQDVQAAQEAHNADCGPTCLAMMLVRYGRIAMPQNREKLIEEIEGNKNLMNTTVHSGDGYSLQQLATAANNENLHTSYVNGINQLDQALSQNPNASVLLVGRPRYAWQDNPSGTSSTYIDSGGGPHIVLS</sequence>
<dbReference type="Gene3D" id="3.90.70.10">
    <property type="entry name" value="Cysteine proteinases"/>
    <property type="match status" value="1"/>
</dbReference>
<comment type="caution">
    <text evidence="1">The sequence shown here is derived from an EMBL/GenBank/DDBJ whole genome shotgun (WGS) entry which is preliminary data.</text>
</comment>
<organism evidence="1">
    <name type="scientific">marine sediment metagenome</name>
    <dbReference type="NCBI Taxonomy" id="412755"/>
    <lineage>
        <taxon>unclassified sequences</taxon>
        <taxon>metagenomes</taxon>
        <taxon>ecological metagenomes</taxon>
    </lineage>
</organism>
<gene>
    <name evidence="1" type="ORF">S06H3_35682</name>
</gene>
<dbReference type="EMBL" id="BARV01021552">
    <property type="protein sequence ID" value="GAI24952.1"/>
    <property type="molecule type" value="Genomic_DNA"/>
</dbReference>
<protein>
    <submittedName>
        <fullName evidence="1">Uncharacterized protein</fullName>
    </submittedName>
</protein>
<reference evidence="1" key="1">
    <citation type="journal article" date="2014" name="Front. Microbiol.">
        <title>High frequency of phylogenetically diverse reductive dehalogenase-homologous genes in deep subseafloor sedimentary metagenomes.</title>
        <authorList>
            <person name="Kawai M."/>
            <person name="Futagami T."/>
            <person name="Toyoda A."/>
            <person name="Takaki Y."/>
            <person name="Nishi S."/>
            <person name="Hori S."/>
            <person name="Arai W."/>
            <person name="Tsubouchi T."/>
            <person name="Morono Y."/>
            <person name="Uchiyama I."/>
            <person name="Ito T."/>
            <person name="Fujiyama A."/>
            <person name="Inagaki F."/>
            <person name="Takami H."/>
        </authorList>
    </citation>
    <scope>NUCLEOTIDE SEQUENCE</scope>
    <source>
        <strain evidence="1">Expedition CK06-06</strain>
    </source>
</reference>
<dbReference type="AlphaFoldDB" id="X1M078"/>
<feature type="non-terminal residue" evidence="1">
    <location>
        <position position="1"/>
    </location>
</feature>
<name>X1M078_9ZZZZ</name>
<feature type="non-terminal residue" evidence="1">
    <location>
        <position position="273"/>
    </location>
</feature>
<evidence type="ECO:0000313" key="1">
    <source>
        <dbReference type="EMBL" id="GAI24952.1"/>
    </source>
</evidence>
<proteinExistence type="predicted"/>
<accession>X1M078</accession>